<evidence type="ECO:0000313" key="2">
    <source>
        <dbReference type="EMBL" id="EET59151.1"/>
    </source>
</evidence>
<keyword evidence="3" id="KW-1185">Reference proteome</keyword>
<comment type="caution">
    <text evidence="2">The sequence shown here is derived from an EMBL/GenBank/DDBJ whole genome shotgun (WGS) entry which is preliminary data.</text>
</comment>
<dbReference type="AlphaFoldDB" id="C6LJM7"/>
<keyword evidence="1" id="KW-0472">Membrane</keyword>
<keyword evidence="1" id="KW-0812">Transmembrane</keyword>
<feature type="transmembrane region" description="Helical" evidence="1">
    <location>
        <begin position="6"/>
        <end position="23"/>
    </location>
</feature>
<evidence type="ECO:0000256" key="1">
    <source>
        <dbReference type="SAM" id="Phobius"/>
    </source>
</evidence>
<dbReference type="Proteomes" id="UP000005561">
    <property type="component" value="Unassembled WGS sequence"/>
</dbReference>
<sequence length="39" mass="4665">MSSLLLAYYLAYFLAYFLTYYLITRAPKINILKKQTSHM</sequence>
<accession>C6LJM7</accession>
<organism evidence="2 3">
    <name type="scientific">Marvinbryantia formatexigens DSM 14469</name>
    <dbReference type="NCBI Taxonomy" id="478749"/>
    <lineage>
        <taxon>Bacteria</taxon>
        <taxon>Bacillati</taxon>
        <taxon>Bacillota</taxon>
        <taxon>Clostridia</taxon>
        <taxon>Lachnospirales</taxon>
        <taxon>Lachnospiraceae</taxon>
        <taxon>Marvinbryantia</taxon>
    </lineage>
</organism>
<gene>
    <name evidence="2" type="ORF">BRYFOR_08865</name>
</gene>
<keyword evidence="1" id="KW-1133">Transmembrane helix</keyword>
<dbReference type="EMBL" id="ACCL02000021">
    <property type="protein sequence ID" value="EET59151.1"/>
    <property type="molecule type" value="Genomic_DNA"/>
</dbReference>
<reference evidence="2" key="1">
    <citation type="submission" date="2009-07" db="EMBL/GenBank/DDBJ databases">
        <authorList>
            <person name="Weinstock G."/>
            <person name="Sodergren E."/>
            <person name="Clifton S."/>
            <person name="Fulton L."/>
            <person name="Fulton B."/>
            <person name="Courtney L."/>
            <person name="Fronick C."/>
            <person name="Harrison M."/>
            <person name="Strong C."/>
            <person name="Farmer C."/>
            <person name="Delahaunty K."/>
            <person name="Markovic C."/>
            <person name="Hall O."/>
            <person name="Minx P."/>
            <person name="Tomlinson C."/>
            <person name="Mitreva M."/>
            <person name="Nelson J."/>
            <person name="Hou S."/>
            <person name="Wollam A."/>
            <person name="Pepin K.H."/>
            <person name="Johnson M."/>
            <person name="Bhonagiri V."/>
            <person name="Nash W.E."/>
            <person name="Warren W."/>
            <person name="Chinwalla A."/>
            <person name="Mardis E.R."/>
            <person name="Wilson R.K."/>
        </authorList>
    </citation>
    <scope>NUCLEOTIDE SEQUENCE [LARGE SCALE GENOMIC DNA]</scope>
    <source>
        <strain evidence="2">DSM 14469</strain>
    </source>
</reference>
<evidence type="ECO:0000313" key="3">
    <source>
        <dbReference type="Proteomes" id="UP000005561"/>
    </source>
</evidence>
<proteinExistence type="predicted"/>
<name>C6LJM7_9FIRM</name>
<protein>
    <submittedName>
        <fullName evidence="2">Uncharacterized protein</fullName>
    </submittedName>
</protein>